<dbReference type="RefSeq" id="WP_067528891.1">
    <property type="nucleotide sequence ID" value="NZ_JABELX010000023.1"/>
</dbReference>
<accession>A0A849CFN3</accession>
<name>A0A849CFN3_9NOCA</name>
<reference evidence="5 6" key="1">
    <citation type="submission" date="2020-05" db="EMBL/GenBank/DDBJ databases">
        <title>MicrobeNet Type strains.</title>
        <authorList>
            <person name="Nicholson A.C."/>
        </authorList>
    </citation>
    <scope>NUCLEOTIDE SEQUENCE [LARGE SCALE GENOMIC DNA]</scope>
    <source>
        <strain evidence="5 6">JCM 3224</strain>
    </source>
</reference>
<evidence type="ECO:0000259" key="4">
    <source>
        <dbReference type="PROSITE" id="PS50977"/>
    </source>
</evidence>
<keyword evidence="1 2" id="KW-0238">DNA-binding</keyword>
<organism evidence="5 6">
    <name type="scientific">Nocardia uniformis</name>
    <dbReference type="NCBI Taxonomy" id="53432"/>
    <lineage>
        <taxon>Bacteria</taxon>
        <taxon>Bacillati</taxon>
        <taxon>Actinomycetota</taxon>
        <taxon>Actinomycetes</taxon>
        <taxon>Mycobacteriales</taxon>
        <taxon>Nocardiaceae</taxon>
        <taxon>Nocardia</taxon>
    </lineage>
</organism>
<dbReference type="Pfam" id="PF00440">
    <property type="entry name" value="TetR_N"/>
    <property type="match status" value="1"/>
</dbReference>
<comment type="caution">
    <text evidence="5">The sequence shown here is derived from an EMBL/GenBank/DDBJ whole genome shotgun (WGS) entry which is preliminary data.</text>
</comment>
<dbReference type="InterPro" id="IPR009057">
    <property type="entry name" value="Homeodomain-like_sf"/>
</dbReference>
<feature type="region of interest" description="Disordered" evidence="3">
    <location>
        <begin position="1"/>
        <end position="21"/>
    </location>
</feature>
<proteinExistence type="predicted"/>
<evidence type="ECO:0000313" key="5">
    <source>
        <dbReference type="EMBL" id="NNH75545.1"/>
    </source>
</evidence>
<dbReference type="PROSITE" id="PS50977">
    <property type="entry name" value="HTH_TETR_2"/>
    <property type="match status" value="1"/>
</dbReference>
<protein>
    <submittedName>
        <fullName evidence="5">TetR/AcrR family transcriptional regulator</fullName>
    </submittedName>
</protein>
<dbReference type="EMBL" id="JABELX010000023">
    <property type="protein sequence ID" value="NNH75545.1"/>
    <property type="molecule type" value="Genomic_DNA"/>
</dbReference>
<dbReference type="AlphaFoldDB" id="A0A849CFN3"/>
<evidence type="ECO:0000256" key="1">
    <source>
        <dbReference type="ARBA" id="ARBA00023125"/>
    </source>
</evidence>
<keyword evidence="6" id="KW-1185">Reference proteome</keyword>
<dbReference type="GO" id="GO:0003677">
    <property type="term" value="F:DNA binding"/>
    <property type="evidence" value="ECO:0007669"/>
    <property type="project" value="UniProtKB-UniRule"/>
</dbReference>
<dbReference type="Gene3D" id="1.10.357.10">
    <property type="entry name" value="Tetracycline Repressor, domain 2"/>
    <property type="match status" value="1"/>
</dbReference>
<dbReference type="SUPFAM" id="SSF46689">
    <property type="entry name" value="Homeodomain-like"/>
    <property type="match status" value="1"/>
</dbReference>
<evidence type="ECO:0000256" key="3">
    <source>
        <dbReference type="SAM" id="MobiDB-lite"/>
    </source>
</evidence>
<gene>
    <name evidence="5" type="ORF">HLB23_37820</name>
</gene>
<evidence type="ECO:0000313" key="6">
    <source>
        <dbReference type="Proteomes" id="UP000586827"/>
    </source>
</evidence>
<sequence>MGTEPAVRGRQRAQHLGPERRRPQVLDTALEIAVENGIADVTIAAVADRMKVTRPVVYACFTDRVELIEALIRREEDYLLRGILDALPRRRVEADEAVFVEGFRALLHTVNARPVTWRLLYGNPDPAVADSFGRGRELAMERCTRRLRPTLRAWGTAEAERKLPALVELWVSAGEGAVRTLLSRHGEWNPDTLGEFVGAAVYRALRHA</sequence>
<dbReference type="InterPro" id="IPR001647">
    <property type="entry name" value="HTH_TetR"/>
</dbReference>
<dbReference type="Proteomes" id="UP000586827">
    <property type="component" value="Unassembled WGS sequence"/>
</dbReference>
<evidence type="ECO:0000256" key="2">
    <source>
        <dbReference type="PROSITE-ProRule" id="PRU00335"/>
    </source>
</evidence>
<feature type="domain" description="HTH tetR-type" evidence="4">
    <location>
        <begin position="19"/>
        <end position="79"/>
    </location>
</feature>
<feature type="DNA-binding region" description="H-T-H motif" evidence="2">
    <location>
        <begin position="42"/>
        <end position="61"/>
    </location>
</feature>